<dbReference type="OrthoDB" id="7217987at2"/>
<dbReference type="RefSeq" id="WP_095349887.1">
    <property type="nucleotide sequence ID" value="NZ_JBDNMF010000002.1"/>
</dbReference>
<feature type="region of interest" description="Disordered" evidence="1">
    <location>
        <begin position="67"/>
        <end position="116"/>
    </location>
</feature>
<keyword evidence="2" id="KW-0732">Signal</keyword>
<gene>
    <name evidence="3" type="ORF">B8X00_08855</name>
</gene>
<sequence>MAVSVRASVLLTTTVSSLFFPYVTMAATSDAENAALRREIAAMHREMMGEIHRLQARVDKYEHTSNLQSRKIGHAPRTLTAAGPDDVQPQFREDPIIPPANHGPRSPNDSRIALPEGPVQSWSSFKAASAKDESVDIGGIKIGFPKGRPTIASDDKAYAFSIGLLAQEDFGGFMGVGQRGKESAGNFNKFTENARRLRIYMSWRYKDWVVNVTPDFGANNSDGTVSLFEANLNYTGLHNTTLTVGYFQPRMEEDSAERSGAFEFLERPTIVDLVRNIAGGVARFSIGGEHYEKRWLVAGYFTGQKYGDRTTDKTITDSQTGAVFRAAGRPYVSKDIDVHVGVGATAAFKVNQSSTGRTTTFKDNVEVPLGETQLLTSGALTNISQIWAAGPQFGFRYKKFLLKGEYYHVGVQHDNVAASINPPAIGFDGWYVAANYTLFGHGRGYNEKIAAFTTPGVEYDFDPAKGHWGALEVSGRWSVTDLRTSGTTKMTGTVINTAGETGNKQTVWQGGLNWYPNQHIKVMLDYTHFSVSSYNGAKSTDANFFGRSGNAVVGRVQAAF</sequence>
<dbReference type="InterPro" id="IPR010870">
    <property type="entry name" value="Porin_O/P"/>
</dbReference>
<comment type="caution">
    <text evidence="3">The sequence shown here is derived from an EMBL/GenBank/DDBJ whole genome shotgun (WGS) entry which is preliminary data.</text>
</comment>
<protein>
    <submittedName>
        <fullName evidence="3">Porin</fullName>
    </submittedName>
</protein>
<keyword evidence="4" id="KW-1185">Reference proteome</keyword>
<accession>A0A269XXI7</accession>
<evidence type="ECO:0000256" key="2">
    <source>
        <dbReference type="SAM" id="SignalP"/>
    </source>
</evidence>
<dbReference type="InterPro" id="IPR023614">
    <property type="entry name" value="Porin_dom_sf"/>
</dbReference>
<dbReference type="EMBL" id="NCXK01000010">
    <property type="protein sequence ID" value="PAK77930.1"/>
    <property type="molecule type" value="Genomic_DNA"/>
</dbReference>
<evidence type="ECO:0000313" key="4">
    <source>
        <dbReference type="Proteomes" id="UP000216151"/>
    </source>
</evidence>
<evidence type="ECO:0000313" key="3">
    <source>
        <dbReference type="EMBL" id="PAK77930.1"/>
    </source>
</evidence>
<evidence type="ECO:0000256" key="1">
    <source>
        <dbReference type="SAM" id="MobiDB-lite"/>
    </source>
</evidence>
<organism evidence="3 4">
    <name type="scientific">Acetobacter fabarum</name>
    <dbReference type="NCBI Taxonomy" id="483199"/>
    <lineage>
        <taxon>Bacteria</taxon>
        <taxon>Pseudomonadati</taxon>
        <taxon>Pseudomonadota</taxon>
        <taxon>Alphaproteobacteria</taxon>
        <taxon>Acetobacterales</taxon>
        <taxon>Acetobacteraceae</taxon>
        <taxon>Acetobacter</taxon>
    </lineage>
</organism>
<dbReference type="Gene3D" id="2.40.160.10">
    <property type="entry name" value="Porin"/>
    <property type="match status" value="1"/>
</dbReference>
<feature type="signal peptide" evidence="2">
    <location>
        <begin position="1"/>
        <end position="26"/>
    </location>
</feature>
<dbReference type="AlphaFoldDB" id="A0A269XXI7"/>
<dbReference type="Pfam" id="PF07396">
    <property type="entry name" value="Porin_O_P"/>
    <property type="match status" value="1"/>
</dbReference>
<feature type="chain" id="PRO_5012741031" evidence="2">
    <location>
        <begin position="27"/>
        <end position="560"/>
    </location>
</feature>
<proteinExistence type="predicted"/>
<reference evidence="3 4" key="1">
    <citation type="submission" date="2017-04" db="EMBL/GenBank/DDBJ databases">
        <title>Kefir bacterial isolates.</title>
        <authorList>
            <person name="Kim Y."/>
            <person name="Blasche S."/>
            <person name="Patil K.R."/>
        </authorList>
    </citation>
    <scope>NUCLEOTIDE SEQUENCE [LARGE SCALE GENOMIC DNA]</scope>
    <source>
        <strain evidence="3 4">KR</strain>
    </source>
</reference>
<dbReference type="Proteomes" id="UP000216151">
    <property type="component" value="Unassembled WGS sequence"/>
</dbReference>
<name>A0A269XXI7_9PROT</name>